<dbReference type="InterPro" id="IPR011335">
    <property type="entry name" value="Restrct_endonuc-II-like"/>
</dbReference>
<dbReference type="Proteomes" id="UP000050277">
    <property type="component" value="Unassembled WGS sequence"/>
</dbReference>
<dbReference type="OrthoDB" id="5293309at2"/>
<dbReference type="PATRIC" id="fig|70996.4.peg.1874"/>
<evidence type="ECO:0008006" key="3">
    <source>
        <dbReference type="Google" id="ProtNLM"/>
    </source>
</evidence>
<dbReference type="RefSeq" id="WP_054534362.1">
    <property type="nucleotide sequence ID" value="NZ_LGKP01000017.1"/>
</dbReference>
<dbReference type="InterPro" id="IPR009822">
    <property type="entry name" value="YaeQ"/>
</dbReference>
<dbReference type="AlphaFoldDB" id="A0A0P6YVS1"/>
<comment type="caution">
    <text evidence="1">The sequence shown here is derived from an EMBL/GenBank/DDBJ whole genome shotgun (WGS) entry which is preliminary data.</text>
</comment>
<dbReference type="SUPFAM" id="SSF52980">
    <property type="entry name" value="Restriction endonuclease-like"/>
    <property type="match status" value="1"/>
</dbReference>
<accession>A0A0P6YVS1</accession>
<evidence type="ECO:0000313" key="2">
    <source>
        <dbReference type="Proteomes" id="UP000050277"/>
    </source>
</evidence>
<dbReference type="InterPro" id="IPR038590">
    <property type="entry name" value="YaeQ_sf"/>
</dbReference>
<protein>
    <recommendedName>
        <fullName evidence="3">YaeQ family protein</fullName>
    </recommendedName>
</protein>
<proteinExistence type="predicted"/>
<evidence type="ECO:0000313" key="1">
    <source>
        <dbReference type="EMBL" id="KPL88103.1"/>
    </source>
</evidence>
<name>A0A0P6YVS1_9CHLR</name>
<dbReference type="PANTHER" id="PTHR38784:SF1">
    <property type="entry name" value="SUCROSE PHOSPHORYLASE"/>
    <property type="match status" value="1"/>
</dbReference>
<dbReference type="Gene3D" id="3.10.640.10">
    <property type="entry name" value="Restriction endonuclease-like alpha-beta roll domain"/>
    <property type="match status" value="1"/>
</dbReference>
<sequence length="180" mass="20274">MALSATIYTINVDLANVDRNVYEQLELRVARQPSESAEYMLMRILAYCLEYTDGIAFTQGVAAGDEPAVWIRDLTGQVTGWFEVGAPDAERLHRGSKRAGRAAVYTHRDVTQVLGNFSGKSIYQAEQIPVYAFDRRFIENVANLIERRCDLGISVTEQQIYVEIAGQSLNSQIEEHRINN</sequence>
<keyword evidence="2" id="KW-1185">Reference proteome</keyword>
<dbReference type="SMART" id="SM01322">
    <property type="entry name" value="YaeQ"/>
    <property type="match status" value="1"/>
</dbReference>
<dbReference type="PIRSF" id="PIRSF011484">
    <property type="entry name" value="YaeQ"/>
    <property type="match status" value="1"/>
</dbReference>
<dbReference type="STRING" id="70996.SE18_10265"/>
<dbReference type="EMBL" id="LGKP01000017">
    <property type="protein sequence ID" value="KPL88103.1"/>
    <property type="molecule type" value="Genomic_DNA"/>
</dbReference>
<dbReference type="PANTHER" id="PTHR38784">
    <property type="entry name" value="SUCROSE PHOSPHORYLASE"/>
    <property type="match status" value="1"/>
</dbReference>
<reference evidence="1 2" key="1">
    <citation type="submission" date="2015-07" db="EMBL/GenBank/DDBJ databases">
        <title>Whole genome sequence of Herpetosiphon geysericola DSM 7119.</title>
        <authorList>
            <person name="Hemp J."/>
            <person name="Ward L.M."/>
            <person name="Pace L.A."/>
            <person name="Fischer W.W."/>
        </authorList>
    </citation>
    <scope>NUCLEOTIDE SEQUENCE [LARGE SCALE GENOMIC DNA]</scope>
    <source>
        <strain evidence="1 2">DSM 7119</strain>
    </source>
</reference>
<dbReference type="Pfam" id="PF07152">
    <property type="entry name" value="YaeQ"/>
    <property type="match status" value="1"/>
</dbReference>
<gene>
    <name evidence="1" type="ORF">SE18_10265</name>
</gene>
<organism evidence="1 2">
    <name type="scientific">Herpetosiphon geysericola</name>
    <dbReference type="NCBI Taxonomy" id="70996"/>
    <lineage>
        <taxon>Bacteria</taxon>
        <taxon>Bacillati</taxon>
        <taxon>Chloroflexota</taxon>
        <taxon>Chloroflexia</taxon>
        <taxon>Herpetosiphonales</taxon>
        <taxon>Herpetosiphonaceae</taxon>
        <taxon>Herpetosiphon</taxon>
    </lineage>
</organism>